<keyword evidence="1" id="KW-1133">Transmembrane helix</keyword>
<evidence type="ECO:0000259" key="2">
    <source>
        <dbReference type="Pfam" id="PF01882"/>
    </source>
</evidence>
<dbReference type="Pfam" id="PF01882">
    <property type="entry name" value="DUF58"/>
    <property type="match status" value="1"/>
</dbReference>
<keyword evidence="4" id="KW-1185">Reference proteome</keyword>
<reference evidence="4" key="1">
    <citation type="submission" date="2015-11" db="EMBL/GenBank/DDBJ databases">
        <authorList>
            <person name="Varghese N."/>
        </authorList>
    </citation>
    <scope>NUCLEOTIDE SEQUENCE [LARGE SCALE GENOMIC DNA]</scope>
    <source>
        <strain evidence="4">DSM 45899</strain>
    </source>
</reference>
<name>A0A0S4QWT4_9ACTN</name>
<evidence type="ECO:0000313" key="3">
    <source>
        <dbReference type="EMBL" id="CUU59981.1"/>
    </source>
</evidence>
<evidence type="ECO:0000313" key="4">
    <source>
        <dbReference type="Proteomes" id="UP000198802"/>
    </source>
</evidence>
<gene>
    <name evidence="3" type="ORF">Ga0074812_13411</name>
</gene>
<dbReference type="Proteomes" id="UP000198802">
    <property type="component" value="Unassembled WGS sequence"/>
</dbReference>
<accession>A0A0S4QWT4</accession>
<dbReference type="EMBL" id="FAOZ01000034">
    <property type="protein sequence ID" value="CUU59981.1"/>
    <property type="molecule type" value="Genomic_DNA"/>
</dbReference>
<keyword evidence="1" id="KW-0812">Transmembrane</keyword>
<feature type="domain" description="DUF58" evidence="2">
    <location>
        <begin position="193"/>
        <end position="377"/>
    </location>
</feature>
<dbReference type="RefSeq" id="WP_091284460.1">
    <property type="nucleotide sequence ID" value="NZ_FAOZ01000034.1"/>
</dbReference>
<organism evidence="3 4">
    <name type="scientific">Parafrankia irregularis</name>
    <dbReference type="NCBI Taxonomy" id="795642"/>
    <lineage>
        <taxon>Bacteria</taxon>
        <taxon>Bacillati</taxon>
        <taxon>Actinomycetota</taxon>
        <taxon>Actinomycetes</taxon>
        <taxon>Frankiales</taxon>
        <taxon>Frankiaceae</taxon>
        <taxon>Parafrankia</taxon>
    </lineage>
</organism>
<protein>
    <submittedName>
        <fullName evidence="3">Uncharacterized conserved protein, DUF58 family, contains vWF domain</fullName>
    </submittedName>
</protein>
<dbReference type="PANTHER" id="PTHR33608:SF3">
    <property type="entry name" value="SLR2013 PROTEIN"/>
    <property type="match status" value="1"/>
</dbReference>
<dbReference type="InterPro" id="IPR002881">
    <property type="entry name" value="DUF58"/>
</dbReference>
<dbReference type="PANTHER" id="PTHR33608">
    <property type="entry name" value="BLL2464 PROTEIN"/>
    <property type="match status" value="1"/>
</dbReference>
<evidence type="ECO:0000256" key="1">
    <source>
        <dbReference type="SAM" id="Phobius"/>
    </source>
</evidence>
<proteinExistence type="predicted"/>
<feature type="transmembrane region" description="Helical" evidence="1">
    <location>
        <begin position="29"/>
        <end position="47"/>
    </location>
</feature>
<dbReference type="AlphaFoldDB" id="A0A0S4QWT4"/>
<sequence length="432" mass="46557">MAVTGRTVALVALGIVVVGLSPDPGLAFVLVNLLILLLVAVDLGLAARVRLCAFSRSGPTSARLGQPVTLTLTVANGGRRTLRARVRDSWVPSAGAQPRVHTVTVPAGERRFLETTLRPTRRGDREPVRITVRSLGPMGLAGRQGRHHAPWRLRVLPPFLSRRHLPAALARLREVEGEVALRGGGAGSEFDSLREYVVGDDVRTIDWRATARHHGSVVVRTYRPERDRRVICVLDSGRTSAGRVGDVPRLDHAMDAALLLTAVALRAGDRVGLTAYDSTARLTVAHARDQGLLARMSEAMATLEPALVEADHEVMATTVLRAASRRALVVIFTDLVPAVIEESLLPALPTLISRHTVLVAALRDPRLDELAAGHGDVTQVYAAAAAEQALLRRRELTAVLRQRGVEVVDVAPAQYATAVTDTYLTLKAHGRL</sequence>
<keyword evidence="1" id="KW-0472">Membrane</keyword>